<evidence type="ECO:0000313" key="3">
    <source>
        <dbReference type="EMBL" id="GLB51245.1"/>
    </source>
</evidence>
<comment type="caution">
    <text evidence="3">The sequence shown here is derived from an EMBL/GenBank/DDBJ whole genome shotgun (WGS) entry which is preliminary data.</text>
</comment>
<dbReference type="SUPFAM" id="SSF69318">
    <property type="entry name" value="Integrin alpha N-terminal domain"/>
    <property type="match status" value="1"/>
</dbReference>
<dbReference type="InterPro" id="IPR028994">
    <property type="entry name" value="Integrin_alpha_N"/>
</dbReference>
<feature type="domain" description="Rhamnogalacturonan I lyase beta-sheet" evidence="1">
    <location>
        <begin position="5"/>
        <end position="93"/>
    </location>
</feature>
<dbReference type="Pfam" id="PF18370">
    <property type="entry name" value="RGI_lyase"/>
    <property type="match status" value="1"/>
</dbReference>
<keyword evidence="4" id="KW-1185">Reference proteome</keyword>
<accession>A0A9W6ET69</accession>
<organism evidence="3 4">
    <name type="scientific">Neptunitalea chrysea</name>
    <dbReference type="NCBI Taxonomy" id="1647581"/>
    <lineage>
        <taxon>Bacteria</taxon>
        <taxon>Pseudomonadati</taxon>
        <taxon>Bacteroidota</taxon>
        <taxon>Flavobacteriia</taxon>
        <taxon>Flavobacteriales</taxon>
        <taxon>Flavobacteriaceae</taxon>
        <taxon>Neptunitalea</taxon>
    </lineage>
</organism>
<dbReference type="InterPro" id="IPR034641">
    <property type="entry name" value="RGL11"/>
</dbReference>
<feature type="domain" description="Rhamnogalacturonan lyase family 11 C-terminal" evidence="2">
    <location>
        <begin position="115"/>
        <end position="587"/>
    </location>
</feature>
<evidence type="ECO:0000259" key="2">
    <source>
        <dbReference type="Pfam" id="PF21348"/>
    </source>
</evidence>
<proteinExistence type="predicted"/>
<dbReference type="InterPro" id="IPR049366">
    <property type="entry name" value="RGL11_C"/>
</dbReference>
<dbReference type="Pfam" id="PF21348">
    <property type="entry name" value="RGL11_C"/>
    <property type="match status" value="1"/>
</dbReference>
<dbReference type="Proteomes" id="UP001143545">
    <property type="component" value="Unassembled WGS sequence"/>
</dbReference>
<dbReference type="InterPro" id="IPR041624">
    <property type="entry name" value="RGI_lyase"/>
</dbReference>
<dbReference type="AlphaFoldDB" id="A0A9W6ET69"/>
<evidence type="ECO:0000313" key="4">
    <source>
        <dbReference type="Proteomes" id="UP001143545"/>
    </source>
</evidence>
<gene>
    <name evidence="3" type="primary">yesW</name>
    <name evidence="3" type="ORF">NBRC110019_02840</name>
</gene>
<evidence type="ECO:0000259" key="1">
    <source>
        <dbReference type="Pfam" id="PF18370"/>
    </source>
</evidence>
<reference evidence="3" key="1">
    <citation type="submission" date="2022-07" db="EMBL/GenBank/DDBJ databases">
        <title>Taxonomy of Novel Oxalotrophic and Methylotrophic Bacteria.</title>
        <authorList>
            <person name="Sahin N."/>
            <person name="Tani A."/>
        </authorList>
    </citation>
    <scope>NUCLEOTIDE SEQUENCE</scope>
    <source>
        <strain evidence="3">AM327</strain>
    </source>
</reference>
<name>A0A9W6ET69_9FLAO</name>
<sequence length="594" mass="66399">MAQEQKEQLDRGIVVIQTSDHDAFVSWRSFKKDKETLGFNVYRTSNNENVVKLNSAPITQKTWFIDNTIQDTVDYTYTIRSVQHQKETQEEGTFTIHTESTPKPYFSIPLQTPKGYTPNDAAVADLDGDGQLEIVLHQTGIGHDNSHRGLTDPPIFQAYEMDGTLLWQINLGKNIREGAHYTQFLVYDFDGDGKAEMVCKTADGTKDGMGNSIGNATKDWRDTSPNSDTYGKIITGPEYLTVFSGVNGEALATIDYIPPRGNIGTWGGRGGNGKNDHDGNRVDRFTAGVAFLDGKHPSFIMCRGYYGRSVLAAFDFKNNQITSRWVFDSENREHPYSGMGNHGLSVADVDNDDKDEIIFGAMTIDDDGTGLYSTGYRHGDALHVGDLNPDIDGLEIFNIHEIEEATTGPGVTLYKAKNGKLLFKSSPNKDVGRGVCGNIDTTRKGAQMWWSDDPDLYDIKGNVIGKAPKEKNFLIWWDGDPTREILDRNYILKYNHGILLQADGAVSNNGTKATPVLSGDILGDWREELILRSEDNTELRVYCTTYPTDIKLPTLLQDRQYRLSLVWQNVGYNQPPHPSFYLGTDMNLEGFYNQ</sequence>
<dbReference type="Gene3D" id="2.60.40.10">
    <property type="entry name" value="Immunoglobulins"/>
    <property type="match status" value="1"/>
</dbReference>
<protein>
    <submittedName>
        <fullName evidence="3">Rhamnogalacturonan endolyase YesW</fullName>
    </submittedName>
</protein>
<dbReference type="InterPro" id="IPR013783">
    <property type="entry name" value="Ig-like_fold"/>
</dbReference>
<dbReference type="EMBL" id="BRVP01000002">
    <property type="protein sequence ID" value="GLB51245.1"/>
    <property type="molecule type" value="Genomic_DNA"/>
</dbReference>
<dbReference type="PANTHER" id="PTHR43118:SF1">
    <property type="entry name" value="RHAMNOGALACTURONAN LYASE (EUROFUNG)"/>
    <property type="match status" value="1"/>
</dbReference>
<dbReference type="PANTHER" id="PTHR43118">
    <property type="entry name" value="RHAMNOGALACTURONAN LYASE (EUROFUNG)"/>
    <property type="match status" value="1"/>
</dbReference>
<dbReference type="CDD" id="cd10318">
    <property type="entry name" value="RGL11"/>
    <property type="match status" value="1"/>
</dbReference>